<feature type="region of interest" description="Disordered" evidence="2">
    <location>
        <begin position="20"/>
        <end position="60"/>
    </location>
</feature>
<dbReference type="RefSeq" id="XP_053584899.1">
    <property type="nucleotide sequence ID" value="XM_053730127.1"/>
</dbReference>
<dbReference type="GO" id="GO:0006635">
    <property type="term" value="P:fatty acid beta-oxidation"/>
    <property type="evidence" value="ECO:0007669"/>
    <property type="project" value="TreeGrafter"/>
</dbReference>
<comment type="caution">
    <text evidence="4">The sequence shown here is derived from an EMBL/GenBank/DDBJ whole genome shotgun (WGS) entry which is preliminary data.</text>
</comment>
<dbReference type="InterPro" id="IPR001810">
    <property type="entry name" value="F-box_dom"/>
</dbReference>
<dbReference type="GO" id="GO:0004095">
    <property type="term" value="F:carnitine O-palmitoyltransferase activity"/>
    <property type="evidence" value="ECO:0007669"/>
    <property type="project" value="TreeGrafter"/>
</dbReference>
<dbReference type="PROSITE" id="PS50181">
    <property type="entry name" value="FBOX"/>
    <property type="match status" value="1"/>
</dbReference>
<dbReference type="FunFam" id="3.30.559.10:FF:000202">
    <property type="entry name" value="Carnitine Palmitoyl Transferase"/>
    <property type="match status" value="1"/>
</dbReference>
<accession>A0A6A5GT19</accession>
<dbReference type="InterPro" id="IPR023213">
    <property type="entry name" value="CAT-like_dom_sf"/>
</dbReference>
<dbReference type="EMBL" id="WUAV01000004">
    <property type="protein sequence ID" value="KAF1757619.1"/>
    <property type="molecule type" value="Genomic_DNA"/>
</dbReference>
<reference evidence="4 5" key="1">
    <citation type="submission" date="2019-12" db="EMBL/GenBank/DDBJ databases">
        <title>Chromosome-level assembly of the Caenorhabditis remanei genome.</title>
        <authorList>
            <person name="Teterina A.A."/>
            <person name="Willis J.H."/>
            <person name="Phillips P.C."/>
        </authorList>
    </citation>
    <scope>NUCLEOTIDE SEQUENCE [LARGE SCALE GENOMIC DNA]</scope>
    <source>
        <strain evidence="4 5">PX506</strain>
        <tissue evidence="4">Whole organism</tissue>
    </source>
</reference>
<feature type="compositionally biased region" description="Basic residues" evidence="2">
    <location>
        <begin position="37"/>
        <end position="46"/>
    </location>
</feature>
<dbReference type="KEGG" id="crq:GCK72_014075"/>
<dbReference type="PANTHER" id="PTHR22589:SF16">
    <property type="entry name" value="CARNITINE O-PALMITOYLTRANSFERASE 2, MITOCHONDRIAL"/>
    <property type="match status" value="1"/>
</dbReference>
<dbReference type="PANTHER" id="PTHR22589">
    <property type="entry name" value="CARNITINE O-ACYLTRANSFERASE"/>
    <property type="match status" value="1"/>
</dbReference>
<dbReference type="AlphaFoldDB" id="A0A6A5GT19"/>
<protein>
    <recommendedName>
        <fullName evidence="3">F-box domain-containing protein</fullName>
    </recommendedName>
</protein>
<organism evidence="4 5">
    <name type="scientific">Caenorhabditis remanei</name>
    <name type="common">Caenorhabditis vulgaris</name>
    <dbReference type="NCBI Taxonomy" id="31234"/>
    <lineage>
        <taxon>Eukaryota</taxon>
        <taxon>Metazoa</taxon>
        <taxon>Ecdysozoa</taxon>
        <taxon>Nematoda</taxon>
        <taxon>Chromadorea</taxon>
        <taxon>Rhabditida</taxon>
        <taxon>Rhabditina</taxon>
        <taxon>Rhabditomorpha</taxon>
        <taxon>Rhabditoidea</taxon>
        <taxon>Rhabditidae</taxon>
        <taxon>Peloderinae</taxon>
        <taxon>Caenorhabditis</taxon>
    </lineage>
</organism>
<dbReference type="InterPro" id="IPR000542">
    <property type="entry name" value="Carn_acyl_trans"/>
</dbReference>
<proteinExistence type="inferred from homology"/>
<dbReference type="GeneID" id="78775851"/>
<evidence type="ECO:0000313" key="4">
    <source>
        <dbReference type="EMBL" id="KAF1757619.1"/>
    </source>
</evidence>
<dbReference type="SUPFAM" id="SSF52777">
    <property type="entry name" value="CoA-dependent acyltransferases"/>
    <property type="match status" value="1"/>
</dbReference>
<evidence type="ECO:0000259" key="3">
    <source>
        <dbReference type="PROSITE" id="PS50181"/>
    </source>
</evidence>
<evidence type="ECO:0000313" key="5">
    <source>
        <dbReference type="Proteomes" id="UP000483820"/>
    </source>
</evidence>
<comment type="similarity">
    <text evidence="1">Belongs to the carnitine/choline acetyltransferase family.</text>
</comment>
<evidence type="ECO:0000256" key="1">
    <source>
        <dbReference type="ARBA" id="ARBA00005232"/>
    </source>
</evidence>
<evidence type="ECO:0000256" key="2">
    <source>
        <dbReference type="SAM" id="MobiDB-lite"/>
    </source>
</evidence>
<dbReference type="Pfam" id="PF00755">
    <property type="entry name" value="Carn_acyltransf"/>
    <property type="match status" value="1"/>
</dbReference>
<dbReference type="Proteomes" id="UP000483820">
    <property type="component" value="Chromosome IV"/>
</dbReference>
<gene>
    <name evidence="4" type="ORF">GCK72_014075</name>
</gene>
<feature type="domain" description="F-box" evidence="3">
    <location>
        <begin position="346"/>
        <end position="391"/>
    </location>
</feature>
<sequence>MDRKRGSLVPAIHKAVEDSLRANSVTVEENETERETQRKKRRKKQRSTSSDGAAPLNSAPRHVQKFDWKDMLHLADISGRKRGNSTASHSGHATRAGSLLTRATTLAISYARIKRSLDENLLGPEVFHMNPKKKLFHQVSLGLELSPDSVMQLAIQMAFYSLYKEFVPTYESCSTAAFLKGRTECMRSATAATRTATLAILEENRKDVRQLLSDCSSQHFQLVKEASMGQGYDRHLLGLKITAQRLSQPIPDFFQDPGYARMGHFVLSTSTLSTETIVFGGFGPVVPDGFGIGYNVVASKLGAVISSNKSKRDAAAFSNALYKTLDILRGHLLESKLRFSIADAETMKLLRLPLLVQVFVFQHLGLGGLFMLSLCSQKMRKQIKSTFWAKSTGLSMTLDSLREEGTIYFEGLFEHFKVITWVVENPETTPRESSVLFLKMDTDMVSCGLSFDTDTGHPTFDFDEDNWKSAPILMYNYISDLFHTSADIQFLTNTRSFEDLPNIKVFKNFYHEGYLLAGSKLDAFVETHDITNCAFLNLWMTGRFRRLEYLLITTLYTPLNPEYILEKFNTMPFDESRRSAMFINKSAMIDFIPANCKQPDWSKGFDIEREKDSTLATIVLERDQFHFCVWKDRFPKQISTSPDYNGILKRLRGGKFVPYRSTFYA</sequence>
<dbReference type="GO" id="GO:0005739">
    <property type="term" value="C:mitochondrion"/>
    <property type="evidence" value="ECO:0007669"/>
    <property type="project" value="TreeGrafter"/>
</dbReference>
<dbReference type="CTD" id="78775851"/>
<dbReference type="Gene3D" id="3.30.559.10">
    <property type="entry name" value="Chloramphenicol acetyltransferase-like domain"/>
    <property type="match status" value="1"/>
</dbReference>
<dbReference type="InterPro" id="IPR039551">
    <property type="entry name" value="Cho/carn_acyl_trans"/>
</dbReference>
<name>A0A6A5GT19_CAERE</name>